<dbReference type="PROSITE" id="PS51736">
    <property type="entry name" value="RECOMBINASES_3"/>
    <property type="match status" value="1"/>
</dbReference>
<dbReference type="InterPro" id="IPR038109">
    <property type="entry name" value="DNA_bind_recomb_sf"/>
</dbReference>
<dbReference type="Gene3D" id="3.90.1750.20">
    <property type="entry name" value="Putative Large Serine Recombinase, Chain B, Domain 2"/>
    <property type="match status" value="1"/>
</dbReference>
<dbReference type="CDD" id="cd00338">
    <property type="entry name" value="Ser_Recombinase"/>
    <property type="match status" value="1"/>
</dbReference>
<feature type="domain" description="Resolvase/invertase-type recombinase catalytic" evidence="2">
    <location>
        <begin position="12"/>
        <end position="160"/>
    </location>
</feature>
<evidence type="ECO:0000259" key="2">
    <source>
        <dbReference type="PROSITE" id="PS51736"/>
    </source>
</evidence>
<evidence type="ECO:0000256" key="1">
    <source>
        <dbReference type="SAM" id="MobiDB-lite"/>
    </source>
</evidence>
<sequence length="689" mass="77225">MSKITPEHLARQAIVYIRQSTAGQVTNNLESKRRQYGLADRARQLGWSDVSVIDDDLGRSGGGVARPGFEKMLAAICEGRVGAVVSIEASRLARNGRDWHTLIEFCGLVGTLIVDEEGAYDPRHPNDRLLLGMKGTMSEMELSILRQRSQEALKQKARRGELFMTVAIGYVRVGHDRIEKDPDRRISEAIALVFAKFGEMQSVRQVHLWFRHEAVPPPAVVHGGEGRQIVWKPPLYNTVLHILTNPIYAGAYAFGRTGSRISIADGRKKVVRGFRKERKDWDVLIPDRHEGYLSWKDYERNQRLIADNATGKNPMSRGALRRGTALLSGLLRCGHCGRKLHVAYSGADGNTGRYHCRGGFHNHGGDRCISFGGMRIDRDIGLKVIERLQPLGVEAAFAAMETRGREAEAKRRQLELALEQAGFEVRRARRQYDAVDPDNRLVAAELESRWNEKLVAAHHLEAELEALGSLPTTVLTSTDRERLLELGADLQRAWGQPGVTPDVRKRILRLLIDEIIVRVEDNALDLVIRWQGGDHSGLKVQKNRAGQHRWSTDADVVDLVRVLARQMPDKAIAPVLNRAGKTTGRGNGWTKSRVCTLRNRHAVAVYRDGERQERDEFTLDETAAILSISPSSVRRLIQDGQLPAQQLCKGAPWVIRGCDLKRSATQSAADARRNRRPQSENLLQEEMEL</sequence>
<dbReference type="InterPro" id="IPR050639">
    <property type="entry name" value="SSR_resolvase"/>
</dbReference>
<dbReference type="PROSITE" id="PS51737">
    <property type="entry name" value="RECOMBINASE_DNA_BIND"/>
    <property type="match status" value="1"/>
</dbReference>
<dbReference type="SUPFAM" id="SSF53041">
    <property type="entry name" value="Resolvase-like"/>
    <property type="match status" value="1"/>
</dbReference>
<dbReference type="Pfam" id="PF07508">
    <property type="entry name" value="Recombinase"/>
    <property type="match status" value="1"/>
</dbReference>
<dbReference type="InterPro" id="IPR025827">
    <property type="entry name" value="Zn_ribbon_recom_dom"/>
</dbReference>
<organism evidence="4 5">
    <name type="scientific">Paracoccus albicereus</name>
    <dbReference type="NCBI Taxonomy" id="2922394"/>
    <lineage>
        <taxon>Bacteria</taxon>
        <taxon>Pseudomonadati</taxon>
        <taxon>Pseudomonadota</taxon>
        <taxon>Alphaproteobacteria</taxon>
        <taxon>Rhodobacterales</taxon>
        <taxon>Paracoccaceae</taxon>
        <taxon>Paracoccus</taxon>
    </lineage>
</organism>
<dbReference type="Pfam" id="PF00239">
    <property type="entry name" value="Resolvase"/>
    <property type="match status" value="1"/>
</dbReference>
<feature type="domain" description="Recombinase" evidence="3">
    <location>
        <begin position="167"/>
        <end position="311"/>
    </location>
</feature>
<accession>A0ABT1MRS7</accession>
<name>A0ABT1MRS7_9RHOB</name>
<dbReference type="PANTHER" id="PTHR30461">
    <property type="entry name" value="DNA-INVERTASE FROM LAMBDOID PROPHAGE"/>
    <property type="match status" value="1"/>
</dbReference>
<comment type="caution">
    <text evidence="4">The sequence shown here is derived from an EMBL/GenBank/DDBJ whole genome shotgun (WGS) entry which is preliminary data.</text>
</comment>
<keyword evidence="5" id="KW-1185">Reference proteome</keyword>
<gene>
    <name evidence="4" type="ORF">MLD63_11285</name>
</gene>
<dbReference type="Pfam" id="PF13408">
    <property type="entry name" value="Zn_ribbon_recom"/>
    <property type="match status" value="1"/>
</dbReference>
<dbReference type="InterPro" id="IPR036162">
    <property type="entry name" value="Resolvase-like_N_sf"/>
</dbReference>
<proteinExistence type="predicted"/>
<reference evidence="4 5" key="1">
    <citation type="submission" date="2022-03" db="EMBL/GenBank/DDBJ databases">
        <authorList>
            <person name="He Y."/>
        </authorList>
    </citation>
    <scope>NUCLEOTIDE SEQUENCE [LARGE SCALE GENOMIC DNA]</scope>
    <source>
        <strain evidence="4 5">TK19116</strain>
    </source>
</reference>
<evidence type="ECO:0000313" key="5">
    <source>
        <dbReference type="Proteomes" id="UP001203945"/>
    </source>
</evidence>
<dbReference type="EMBL" id="JAKZEU010000004">
    <property type="protein sequence ID" value="MCQ0971008.1"/>
    <property type="molecule type" value="Genomic_DNA"/>
</dbReference>
<dbReference type="InterPro" id="IPR011109">
    <property type="entry name" value="DNA_bind_recombinase_dom"/>
</dbReference>
<dbReference type="Proteomes" id="UP001203945">
    <property type="component" value="Unassembled WGS sequence"/>
</dbReference>
<evidence type="ECO:0000259" key="3">
    <source>
        <dbReference type="PROSITE" id="PS51737"/>
    </source>
</evidence>
<evidence type="ECO:0000313" key="4">
    <source>
        <dbReference type="EMBL" id="MCQ0971008.1"/>
    </source>
</evidence>
<dbReference type="RefSeq" id="WP_255330031.1">
    <property type="nucleotide sequence ID" value="NZ_JAKZEU010000004.1"/>
</dbReference>
<dbReference type="InterPro" id="IPR041657">
    <property type="entry name" value="HTH_17"/>
</dbReference>
<protein>
    <submittedName>
        <fullName evidence="4">Recombinase family protein</fullName>
    </submittedName>
</protein>
<dbReference type="PANTHER" id="PTHR30461:SF23">
    <property type="entry name" value="DNA RECOMBINASE-RELATED"/>
    <property type="match status" value="1"/>
</dbReference>
<dbReference type="Pfam" id="PF12728">
    <property type="entry name" value="HTH_17"/>
    <property type="match status" value="1"/>
</dbReference>
<feature type="region of interest" description="Disordered" evidence="1">
    <location>
        <begin position="666"/>
        <end position="689"/>
    </location>
</feature>
<dbReference type="InterPro" id="IPR006119">
    <property type="entry name" value="Resolv_N"/>
</dbReference>
<dbReference type="Gene3D" id="3.40.50.1390">
    <property type="entry name" value="Resolvase, N-terminal catalytic domain"/>
    <property type="match status" value="1"/>
</dbReference>
<dbReference type="SMART" id="SM00857">
    <property type="entry name" value="Resolvase"/>
    <property type="match status" value="1"/>
</dbReference>